<feature type="transmembrane region" description="Helical" evidence="5">
    <location>
        <begin position="115"/>
        <end position="135"/>
    </location>
</feature>
<keyword evidence="2 5" id="KW-0812">Transmembrane</keyword>
<evidence type="ECO:0000259" key="6">
    <source>
        <dbReference type="PROSITE" id="PS50850"/>
    </source>
</evidence>
<reference evidence="8 10" key="2">
    <citation type="submission" date="2020-08" db="EMBL/GenBank/DDBJ databases">
        <title>Sequencing the genomes of 1000 actinobacteria strains.</title>
        <authorList>
            <person name="Klenk H.-P."/>
        </authorList>
    </citation>
    <scope>NUCLEOTIDE SEQUENCE [LARGE SCALE GENOMIC DNA]</scope>
    <source>
        <strain evidence="8 10">DSM 9581</strain>
    </source>
</reference>
<sequence length="439" mass="44475">MSTPAEELPAPLAAGPGAAVPAPPAAVGPADPPPPGRWLWVAYPVALLGINAVWGAVLQVLLGRQVAELVGPGAAAAGTLGAVVSVGAVSSLIAQPLLGRLSDRTSGRFLGRRNVWVLGSAVAGAAALVATGLSGSTVVVSVLWAVAMWPLSGVQAALTAVLPERIPVGRRGAMSGIAGTTQILGAFVGVAVAGQASTVSAGYLAAAVLLVVPSALFALTTRDPSRGRPAPARAETAETGARFPTFRSAPDFWWTFISRFLVIFAFQLSMGFQLYTLRDYIRVGDGSLEAAQTALVGMSGISTVATLLASLLAGFAADRLGRLKPFVFASALIGIPASVVILVSPTYTGALVTAALTGLGMGAYLSVDQALISRVIPSLDNAARDLGLINIANAGPQVIAPVIAGAIVAATGRYELLYVLLAVFVVPGALAVLRVRSVR</sequence>
<feature type="transmembrane region" description="Helical" evidence="5">
    <location>
        <begin position="326"/>
        <end position="343"/>
    </location>
</feature>
<dbReference type="RefSeq" id="WP_146840232.1">
    <property type="nucleotide sequence ID" value="NZ_BJVQ01000072.1"/>
</dbReference>
<evidence type="ECO:0000256" key="5">
    <source>
        <dbReference type="SAM" id="Phobius"/>
    </source>
</evidence>
<keyword evidence="4 5" id="KW-0472">Membrane</keyword>
<feature type="transmembrane region" description="Helical" evidence="5">
    <location>
        <begin position="388"/>
        <end position="410"/>
    </location>
</feature>
<keyword evidence="3 5" id="KW-1133">Transmembrane helix</keyword>
<feature type="domain" description="Major facilitator superfamily (MFS) profile" evidence="6">
    <location>
        <begin position="41"/>
        <end position="439"/>
    </location>
</feature>
<keyword evidence="9" id="KW-1185">Reference proteome</keyword>
<protein>
    <submittedName>
        <fullName evidence="8">MFS family permease</fullName>
    </submittedName>
    <submittedName>
        <fullName evidence="7">MFS transporter</fullName>
    </submittedName>
</protein>
<evidence type="ECO:0000256" key="4">
    <source>
        <dbReference type="ARBA" id="ARBA00023136"/>
    </source>
</evidence>
<feature type="transmembrane region" description="Helical" evidence="5">
    <location>
        <begin position="349"/>
        <end position="367"/>
    </location>
</feature>
<proteinExistence type="predicted"/>
<evidence type="ECO:0000256" key="1">
    <source>
        <dbReference type="ARBA" id="ARBA00004651"/>
    </source>
</evidence>
<feature type="transmembrane region" description="Helical" evidence="5">
    <location>
        <begin position="174"/>
        <end position="194"/>
    </location>
</feature>
<dbReference type="PANTHER" id="PTHR23528:SF1">
    <property type="entry name" value="MAJOR FACILITATOR SUPERFAMILY (MFS) PROFILE DOMAIN-CONTAINING PROTEIN"/>
    <property type="match status" value="1"/>
</dbReference>
<dbReference type="AlphaFoldDB" id="A0A511FGH1"/>
<feature type="transmembrane region" description="Helical" evidence="5">
    <location>
        <begin position="141"/>
        <end position="162"/>
    </location>
</feature>
<dbReference type="InterPro" id="IPR036259">
    <property type="entry name" value="MFS_trans_sf"/>
</dbReference>
<feature type="transmembrane region" description="Helical" evidence="5">
    <location>
        <begin position="295"/>
        <end position="314"/>
    </location>
</feature>
<evidence type="ECO:0000313" key="8">
    <source>
        <dbReference type="EMBL" id="MBB5475484.1"/>
    </source>
</evidence>
<organism evidence="7 9">
    <name type="scientific">Cellulomonas hominis</name>
    <dbReference type="NCBI Taxonomy" id="156981"/>
    <lineage>
        <taxon>Bacteria</taxon>
        <taxon>Bacillati</taxon>
        <taxon>Actinomycetota</taxon>
        <taxon>Actinomycetes</taxon>
        <taxon>Micrococcales</taxon>
        <taxon>Cellulomonadaceae</taxon>
        <taxon>Cellulomonas</taxon>
    </lineage>
</organism>
<comment type="subcellular location">
    <subcellularLocation>
        <location evidence="1">Cell membrane</location>
        <topology evidence="1">Multi-pass membrane protein</topology>
    </subcellularLocation>
</comment>
<name>A0A511FGH1_9CELL</name>
<feature type="transmembrane region" description="Helical" evidence="5">
    <location>
        <begin position="252"/>
        <end position="275"/>
    </location>
</feature>
<evidence type="ECO:0000313" key="10">
    <source>
        <dbReference type="Proteomes" id="UP000564629"/>
    </source>
</evidence>
<dbReference type="GO" id="GO:0005886">
    <property type="term" value="C:plasma membrane"/>
    <property type="evidence" value="ECO:0007669"/>
    <property type="project" value="UniProtKB-SubCell"/>
</dbReference>
<dbReference type="OrthoDB" id="7584869at2"/>
<dbReference type="GO" id="GO:0022857">
    <property type="term" value="F:transmembrane transporter activity"/>
    <property type="evidence" value="ECO:0007669"/>
    <property type="project" value="InterPro"/>
</dbReference>
<dbReference type="EMBL" id="BJVQ01000072">
    <property type="protein sequence ID" value="GEL48311.1"/>
    <property type="molecule type" value="Genomic_DNA"/>
</dbReference>
<dbReference type="Gene3D" id="1.20.1250.20">
    <property type="entry name" value="MFS general substrate transporter like domains"/>
    <property type="match status" value="2"/>
</dbReference>
<evidence type="ECO:0000313" key="9">
    <source>
        <dbReference type="Proteomes" id="UP000321723"/>
    </source>
</evidence>
<dbReference type="Proteomes" id="UP000564629">
    <property type="component" value="Unassembled WGS sequence"/>
</dbReference>
<dbReference type="PANTHER" id="PTHR23528">
    <property type="match status" value="1"/>
</dbReference>
<dbReference type="Proteomes" id="UP000321723">
    <property type="component" value="Unassembled WGS sequence"/>
</dbReference>
<dbReference type="InterPro" id="IPR020846">
    <property type="entry name" value="MFS_dom"/>
</dbReference>
<evidence type="ECO:0000313" key="7">
    <source>
        <dbReference type="EMBL" id="GEL48311.1"/>
    </source>
</evidence>
<dbReference type="InterPro" id="IPR011701">
    <property type="entry name" value="MFS"/>
</dbReference>
<dbReference type="SUPFAM" id="SSF103473">
    <property type="entry name" value="MFS general substrate transporter"/>
    <property type="match status" value="1"/>
</dbReference>
<feature type="transmembrane region" description="Helical" evidence="5">
    <location>
        <begin position="74"/>
        <end position="94"/>
    </location>
</feature>
<gene>
    <name evidence="7" type="primary">floR</name>
    <name evidence="7" type="ORF">CHO01_34270</name>
    <name evidence="8" type="ORF">HNR08_004220</name>
</gene>
<dbReference type="Pfam" id="PF07690">
    <property type="entry name" value="MFS_1"/>
    <property type="match status" value="2"/>
</dbReference>
<feature type="transmembrane region" description="Helical" evidence="5">
    <location>
        <begin position="200"/>
        <end position="219"/>
    </location>
</feature>
<dbReference type="EMBL" id="JACHDN010000001">
    <property type="protein sequence ID" value="MBB5475484.1"/>
    <property type="molecule type" value="Genomic_DNA"/>
</dbReference>
<dbReference type="PROSITE" id="PS50850">
    <property type="entry name" value="MFS"/>
    <property type="match status" value="1"/>
</dbReference>
<comment type="caution">
    <text evidence="7">The sequence shown here is derived from an EMBL/GenBank/DDBJ whole genome shotgun (WGS) entry which is preliminary data.</text>
</comment>
<reference evidence="7 9" key="1">
    <citation type="submission" date="2019-07" db="EMBL/GenBank/DDBJ databases">
        <title>Whole genome shotgun sequence of Cellulomonas hominis NBRC 16055.</title>
        <authorList>
            <person name="Hosoyama A."/>
            <person name="Uohara A."/>
            <person name="Ohji S."/>
            <person name="Ichikawa N."/>
        </authorList>
    </citation>
    <scope>NUCLEOTIDE SEQUENCE [LARGE SCALE GENOMIC DNA]</scope>
    <source>
        <strain evidence="7 9">NBRC 16055</strain>
    </source>
</reference>
<evidence type="ECO:0000256" key="2">
    <source>
        <dbReference type="ARBA" id="ARBA00022692"/>
    </source>
</evidence>
<feature type="transmembrane region" description="Helical" evidence="5">
    <location>
        <begin position="416"/>
        <end position="435"/>
    </location>
</feature>
<evidence type="ECO:0000256" key="3">
    <source>
        <dbReference type="ARBA" id="ARBA00022989"/>
    </source>
</evidence>
<accession>A0A511FGH1</accession>
<feature type="transmembrane region" description="Helical" evidence="5">
    <location>
        <begin position="38"/>
        <end position="62"/>
    </location>
</feature>